<evidence type="ECO:0000259" key="8">
    <source>
        <dbReference type="Pfam" id="PF17777"/>
    </source>
</evidence>
<evidence type="ECO:0000256" key="3">
    <source>
        <dbReference type="ARBA" id="ARBA00022884"/>
    </source>
</evidence>
<evidence type="ECO:0000256" key="4">
    <source>
        <dbReference type="ARBA" id="ARBA00022980"/>
    </source>
</evidence>
<evidence type="ECO:0000256" key="6">
    <source>
        <dbReference type="HAMAP-Rule" id="MF_00280"/>
    </source>
</evidence>
<dbReference type="InterPro" id="IPR043164">
    <property type="entry name" value="Ribosomal_uL10-like_insert_sf"/>
</dbReference>
<dbReference type="Gene3D" id="6.10.140.760">
    <property type="match status" value="1"/>
</dbReference>
<dbReference type="NCBIfam" id="NF003098">
    <property type="entry name" value="PRK04019.1-5"/>
    <property type="match status" value="1"/>
</dbReference>
<gene>
    <name evidence="6" type="primary">rpl10</name>
    <name evidence="6" type="synonym">rplP0</name>
    <name evidence="9" type="ORF">BEU04_02080</name>
</gene>
<proteinExistence type="inferred from homology"/>
<dbReference type="InterPro" id="IPR043141">
    <property type="entry name" value="Ribosomal_uL10-like_sf"/>
</dbReference>
<evidence type="ECO:0000313" key="9">
    <source>
        <dbReference type="EMBL" id="OIR15707.1"/>
    </source>
</evidence>
<dbReference type="GO" id="GO:0070180">
    <property type="term" value="F:large ribosomal subunit rRNA binding"/>
    <property type="evidence" value="ECO:0007669"/>
    <property type="project" value="UniProtKB-UniRule"/>
</dbReference>
<dbReference type="Proteomes" id="UP000183815">
    <property type="component" value="Unassembled WGS sequence"/>
</dbReference>
<dbReference type="InterPro" id="IPR050323">
    <property type="entry name" value="Ribosomal_protein_uL10"/>
</dbReference>
<evidence type="ECO:0000256" key="5">
    <source>
        <dbReference type="ARBA" id="ARBA00023274"/>
    </source>
</evidence>
<dbReference type="AlphaFoldDB" id="A0A1J5T6H3"/>
<dbReference type="PANTHER" id="PTHR45699">
    <property type="entry name" value="60S ACIDIC RIBOSOMAL PROTEIN P0"/>
    <property type="match status" value="1"/>
</dbReference>
<sequence length="339" mass="35914">MKAVVAPWKKDEMKELKEAFSSPVVGLVDIGGIPAKQMLEMRSSLRESGIHLKSSRNTLLKRAVVSISSNRPGLESMNDLMAHKQIAVLKTEQNPFNIYQTLSKSKSKGPAKGGETADEDIVIEKGSTGFPAGPIVGDFQSAGFPAAIEKGEVVIRKKHTAVNKGEEISADVAAALTKLEIYPIEMGMDLLAAFDGETFYLSDVLDLDLDLFTSQIQSATSGAFNLAVNVAYPTTSTINTLLATAQRNSLSLALSAKITNSATVKQLLAEAYGSMLGLASQAGDGLDDELRDRLGSAQSAPAAAPEEATESKEDDSEDEEEEEEVSEEDAAAGLGALFG</sequence>
<feature type="domain" description="Large ribosomal subunit protein uL10-like insertion" evidence="8">
    <location>
        <begin position="111"/>
        <end position="181"/>
    </location>
</feature>
<keyword evidence="4 6" id="KW-0689">Ribosomal protein</keyword>
<evidence type="ECO:0000256" key="2">
    <source>
        <dbReference type="ARBA" id="ARBA00022730"/>
    </source>
</evidence>
<feature type="compositionally biased region" description="Low complexity" evidence="7">
    <location>
        <begin position="295"/>
        <end position="306"/>
    </location>
</feature>
<keyword evidence="3 6" id="KW-0694">RNA-binding</keyword>
<dbReference type="Pfam" id="PF00466">
    <property type="entry name" value="Ribosomal_L10"/>
    <property type="match status" value="1"/>
</dbReference>
<dbReference type="GO" id="GO:0000027">
    <property type="term" value="P:ribosomal large subunit assembly"/>
    <property type="evidence" value="ECO:0007669"/>
    <property type="project" value="TreeGrafter"/>
</dbReference>
<organism evidence="9 10">
    <name type="scientific">Marine Group III euryarchaeote CG-Bathy1</name>
    <dbReference type="NCBI Taxonomy" id="1889001"/>
    <lineage>
        <taxon>Archaea</taxon>
        <taxon>Methanobacteriati</taxon>
        <taxon>Thermoplasmatota</taxon>
        <taxon>Thermoplasmata</taxon>
        <taxon>Candidatus Thermoprofundales</taxon>
    </lineage>
</organism>
<reference evidence="9 10" key="1">
    <citation type="submission" date="2016-08" db="EMBL/GenBank/DDBJ databases">
        <title>New Insights into Marine Group III Euryarchaeota, from dark to light.</title>
        <authorList>
            <person name="Haro-Moreno J.M."/>
            <person name="Rodriguez-Valera F."/>
            <person name="Lopez-Garcia P."/>
            <person name="Moreira D."/>
            <person name="Martin-Cuadrado A.B."/>
        </authorList>
    </citation>
    <scope>NUCLEOTIDE SEQUENCE [LARGE SCALE GENOMIC DNA]</scope>
    <source>
        <strain evidence="9">CG-Bathy1</strain>
    </source>
</reference>
<dbReference type="Gene3D" id="3.90.105.20">
    <property type="match status" value="1"/>
</dbReference>
<feature type="compositionally biased region" description="Acidic residues" evidence="7">
    <location>
        <begin position="312"/>
        <end position="330"/>
    </location>
</feature>
<comment type="similarity">
    <text evidence="1 6">Belongs to the universal ribosomal protein uL10 family.</text>
</comment>
<dbReference type="InterPro" id="IPR040637">
    <property type="entry name" value="Ribosomal_uL10-like_insert"/>
</dbReference>
<evidence type="ECO:0000256" key="1">
    <source>
        <dbReference type="ARBA" id="ARBA00008889"/>
    </source>
</evidence>
<comment type="subunit">
    <text evidence="6">Part of the 50S ribosomal subunit. Forms part of the ribosomal stalk which helps the ribosome interact with GTP-bound translation factors. Forms a heptameric L10(L12)2(L12)2(L12)2 complex, where L10 forms an elongated spine to which the L12 dimers bind in a sequential fashion.</text>
</comment>
<dbReference type="InterPro" id="IPR022909">
    <property type="entry name" value="Ribosomal_uL10_arc"/>
</dbReference>
<dbReference type="HAMAP" id="MF_00280">
    <property type="entry name" value="Ribosomal_uL10_arch"/>
    <property type="match status" value="1"/>
</dbReference>
<keyword evidence="2 6" id="KW-0699">rRNA-binding</keyword>
<name>A0A1J5T6H3_9ARCH</name>
<dbReference type="InterPro" id="IPR001790">
    <property type="entry name" value="Ribosomal_uL10"/>
</dbReference>
<accession>A0A1J5T6H3</accession>
<dbReference type="GO" id="GO:0002181">
    <property type="term" value="P:cytoplasmic translation"/>
    <property type="evidence" value="ECO:0007669"/>
    <property type="project" value="TreeGrafter"/>
</dbReference>
<dbReference type="PANTHER" id="PTHR45699:SF3">
    <property type="entry name" value="LARGE RIBOSOMAL SUBUNIT PROTEIN UL10"/>
    <property type="match status" value="1"/>
</dbReference>
<dbReference type="GO" id="GO:0003735">
    <property type="term" value="F:structural constituent of ribosome"/>
    <property type="evidence" value="ECO:0007669"/>
    <property type="project" value="TreeGrafter"/>
</dbReference>
<feature type="region of interest" description="Disordered" evidence="7">
    <location>
        <begin position="287"/>
        <end position="339"/>
    </location>
</feature>
<dbReference type="EMBL" id="MIYU01000016">
    <property type="protein sequence ID" value="OIR15707.1"/>
    <property type="molecule type" value="Genomic_DNA"/>
</dbReference>
<keyword evidence="5 6" id="KW-0687">Ribonucleoprotein</keyword>
<comment type="caution">
    <text evidence="9">The sequence shown here is derived from an EMBL/GenBank/DDBJ whole genome shotgun (WGS) entry which is preliminary data.</text>
</comment>
<dbReference type="Pfam" id="PF17777">
    <property type="entry name" value="RL10P_insert"/>
    <property type="match status" value="1"/>
</dbReference>
<dbReference type="SUPFAM" id="SSF160369">
    <property type="entry name" value="Ribosomal protein L10-like"/>
    <property type="match status" value="1"/>
</dbReference>
<dbReference type="Gene3D" id="3.30.70.1730">
    <property type="match status" value="1"/>
</dbReference>
<evidence type="ECO:0000256" key="7">
    <source>
        <dbReference type="SAM" id="MobiDB-lite"/>
    </source>
</evidence>
<protein>
    <recommendedName>
        <fullName evidence="6">Large ribosomal subunit protein uL10</fullName>
    </recommendedName>
    <alternativeName>
        <fullName evidence="6">Acidic ribosomal protein P0 homolog</fullName>
    </alternativeName>
</protein>
<comment type="function">
    <text evidence="6">Forms part of the ribosomal stalk, playing a central role in the interaction of the ribosome with GTP-bound translation factors.</text>
</comment>
<evidence type="ECO:0000313" key="10">
    <source>
        <dbReference type="Proteomes" id="UP000183815"/>
    </source>
</evidence>
<dbReference type="GO" id="GO:0022625">
    <property type="term" value="C:cytosolic large ribosomal subunit"/>
    <property type="evidence" value="ECO:0007669"/>
    <property type="project" value="TreeGrafter"/>
</dbReference>